<protein>
    <recommendedName>
        <fullName evidence="9">Apolipoprotein N-acyltransferase</fullName>
        <shortName evidence="9">ALP N-acyltransferase</shortName>
        <ecNumber evidence="9">2.3.1.269</ecNumber>
    </recommendedName>
</protein>
<keyword evidence="6 9" id="KW-1133">Transmembrane helix</keyword>
<dbReference type="CDD" id="cd07571">
    <property type="entry name" value="ALP_N-acyl_transferase"/>
    <property type="match status" value="1"/>
</dbReference>
<evidence type="ECO:0000256" key="9">
    <source>
        <dbReference type="HAMAP-Rule" id="MF_01148"/>
    </source>
</evidence>
<dbReference type="PANTHER" id="PTHR38686:SF1">
    <property type="entry name" value="APOLIPOPROTEIN N-ACYLTRANSFERASE"/>
    <property type="match status" value="1"/>
</dbReference>
<feature type="transmembrane region" description="Helical" evidence="9">
    <location>
        <begin position="143"/>
        <end position="165"/>
    </location>
</feature>
<dbReference type="Proteomes" id="UP000076234">
    <property type="component" value="Chromosome"/>
</dbReference>
<keyword evidence="11" id="KW-0449">Lipoprotein</keyword>
<dbReference type="PROSITE" id="PS50263">
    <property type="entry name" value="CN_HYDROLASE"/>
    <property type="match status" value="1"/>
</dbReference>
<evidence type="ECO:0000256" key="3">
    <source>
        <dbReference type="ARBA" id="ARBA00022475"/>
    </source>
</evidence>
<feature type="transmembrane region" description="Helical" evidence="9">
    <location>
        <begin position="172"/>
        <end position="191"/>
    </location>
</feature>
<evidence type="ECO:0000313" key="12">
    <source>
        <dbReference type="Proteomes" id="UP000076234"/>
    </source>
</evidence>
<keyword evidence="3 9" id="KW-1003">Cell membrane</keyword>
<dbReference type="InterPro" id="IPR004563">
    <property type="entry name" value="Apolipo_AcylTrfase"/>
</dbReference>
<accession>A0A142VY80</accession>
<organism evidence="11 12">
    <name type="scientific">Sphingopyxis terrae subsp. terrae NBRC 15098</name>
    <dbReference type="NCBI Taxonomy" id="1219058"/>
    <lineage>
        <taxon>Bacteria</taxon>
        <taxon>Pseudomonadati</taxon>
        <taxon>Pseudomonadota</taxon>
        <taxon>Alphaproteobacteria</taxon>
        <taxon>Sphingomonadales</taxon>
        <taxon>Sphingomonadaceae</taxon>
        <taxon>Sphingopyxis</taxon>
    </lineage>
</organism>
<dbReference type="UniPathway" id="UPA00666"/>
<gene>
    <name evidence="9" type="primary">lnt</name>
    <name evidence="11" type="ORF">AOA14_09185</name>
</gene>
<dbReference type="RefSeq" id="WP_202988454.1">
    <property type="nucleotide sequence ID" value="NZ_CP013342.1"/>
</dbReference>
<proteinExistence type="inferred from homology"/>
<evidence type="ECO:0000256" key="2">
    <source>
        <dbReference type="ARBA" id="ARBA00010065"/>
    </source>
</evidence>
<comment type="catalytic activity">
    <reaction evidence="9">
        <text>N-terminal S-1,2-diacyl-sn-glyceryl-L-cysteinyl-[lipoprotein] + a glycerophospholipid = N-acyl-S-1,2-diacyl-sn-glyceryl-L-cysteinyl-[lipoprotein] + a 2-acyl-sn-glycero-3-phospholipid + H(+)</text>
        <dbReference type="Rhea" id="RHEA:48228"/>
        <dbReference type="Rhea" id="RHEA-COMP:14681"/>
        <dbReference type="Rhea" id="RHEA-COMP:14684"/>
        <dbReference type="ChEBI" id="CHEBI:15378"/>
        <dbReference type="ChEBI" id="CHEBI:136912"/>
        <dbReference type="ChEBI" id="CHEBI:140656"/>
        <dbReference type="ChEBI" id="CHEBI:140657"/>
        <dbReference type="ChEBI" id="CHEBI:140660"/>
        <dbReference type="EC" id="2.3.1.269"/>
    </reaction>
</comment>
<dbReference type="EC" id="2.3.1.269" evidence="9"/>
<comment type="similarity">
    <text evidence="2 9">Belongs to the CN hydrolase family. Apolipoprotein N-acyltransferase subfamily.</text>
</comment>
<evidence type="ECO:0000256" key="5">
    <source>
        <dbReference type="ARBA" id="ARBA00022692"/>
    </source>
</evidence>
<feature type="transmembrane region" description="Helical" evidence="9">
    <location>
        <begin position="223"/>
        <end position="243"/>
    </location>
</feature>
<name>A0A142VY80_9SPHN</name>
<dbReference type="STRING" id="1219058.AOA14_09185"/>
<dbReference type="SUPFAM" id="SSF56317">
    <property type="entry name" value="Carbon-nitrogen hydrolase"/>
    <property type="match status" value="1"/>
</dbReference>
<feature type="transmembrane region" description="Helical" evidence="9">
    <location>
        <begin position="92"/>
        <end position="117"/>
    </location>
</feature>
<dbReference type="GO" id="GO:0042158">
    <property type="term" value="P:lipoprotein biosynthetic process"/>
    <property type="evidence" value="ECO:0007669"/>
    <property type="project" value="UniProtKB-UniRule"/>
</dbReference>
<dbReference type="NCBIfam" id="TIGR00546">
    <property type="entry name" value="lnt"/>
    <property type="match status" value="1"/>
</dbReference>
<evidence type="ECO:0000256" key="8">
    <source>
        <dbReference type="ARBA" id="ARBA00023315"/>
    </source>
</evidence>
<dbReference type="Pfam" id="PF00795">
    <property type="entry name" value="CN_hydrolase"/>
    <property type="match status" value="1"/>
</dbReference>
<sequence length="555" mass="58479">MTGLPTRIASIADRWPKGLALLLGLISATGFAPLNLWPLTLLALAGWMLLVARSPRGTRAFGIGWGFGVGHFALGLNWIATAFTYQAAMPAWLGWIAVVLLALYLAIYPALAAWGAWLVSTRVAPAKAGAAGGLSSADGLSPIPAPAFAGATLSFILGFAALWTLTEWLRSWAFTGFAWNPLGAIASGPFASASIWIGTYGLGALILLIAGGLLLASARRWKAAALVAAGPVLITAAAIAGIASSSVAVAINGKVPGAPPRTLITVVQPNVGQQDKWEGSKADANFAKLARLTAPKSDAPRLILWPEAAIPDYLETGYPAVYYDRSPAEARGRLTALMNSGDLMLLGALKLEFDRTGQAVGARNAVMTVHADGTLGPRYDKAHLVPYGEYLPMRPLLSAIGLSRLAPGDLDFWPGPGPHTLDLGAFGKAGLQICYEIIFSGQVVDRAHRPDFIFNPSNDAWFGTWGPPQHLAQARLRAIEEGLPVIRATPTGISAVIDADGRIVEALPMHAAGRIDTIIPKAHAPTLFARYGNMLPVGFALLLLALAIAFRRRGR</sequence>
<dbReference type="EMBL" id="CP013342">
    <property type="protein sequence ID" value="AMU94773.1"/>
    <property type="molecule type" value="Genomic_DNA"/>
</dbReference>
<comment type="pathway">
    <text evidence="9">Protein modification; lipoprotein biosynthesis (N-acyl transfer).</text>
</comment>
<evidence type="ECO:0000256" key="6">
    <source>
        <dbReference type="ARBA" id="ARBA00022989"/>
    </source>
</evidence>
<evidence type="ECO:0000256" key="1">
    <source>
        <dbReference type="ARBA" id="ARBA00004651"/>
    </source>
</evidence>
<dbReference type="GO" id="GO:0016410">
    <property type="term" value="F:N-acyltransferase activity"/>
    <property type="evidence" value="ECO:0007669"/>
    <property type="project" value="UniProtKB-UniRule"/>
</dbReference>
<feature type="transmembrane region" description="Helical" evidence="9">
    <location>
        <begin position="197"/>
        <end position="216"/>
    </location>
</feature>
<evidence type="ECO:0000256" key="4">
    <source>
        <dbReference type="ARBA" id="ARBA00022679"/>
    </source>
</evidence>
<feature type="transmembrane region" description="Helical" evidence="9">
    <location>
        <begin position="21"/>
        <end position="50"/>
    </location>
</feature>
<reference evidence="12" key="1">
    <citation type="submission" date="2015-11" db="EMBL/GenBank/DDBJ databases">
        <title>Complete genome sequence of a polyethylene glycol-degrading strain Sphingopyxis terrae strain 203-1 (NBRC 15098).</title>
        <authorList>
            <person name="Yoshiyuki O."/>
            <person name="Shouta N."/>
            <person name="Nagata Y."/>
            <person name="Numata M."/>
            <person name="Tsuchikane K."/>
            <person name="Hosoyama A."/>
            <person name="Yamazoe A."/>
            <person name="Tsuda M."/>
            <person name="Fujita N."/>
            <person name="Kawai F."/>
        </authorList>
    </citation>
    <scope>NUCLEOTIDE SEQUENCE [LARGE SCALE GENOMIC DNA]</scope>
    <source>
        <strain evidence="12">203-1</strain>
    </source>
</reference>
<dbReference type="InterPro" id="IPR045378">
    <property type="entry name" value="LNT_N"/>
</dbReference>
<keyword evidence="5 9" id="KW-0812">Transmembrane</keyword>
<dbReference type="Pfam" id="PF20154">
    <property type="entry name" value="LNT_N"/>
    <property type="match status" value="1"/>
</dbReference>
<dbReference type="InterPro" id="IPR036526">
    <property type="entry name" value="C-N_Hydrolase_sf"/>
</dbReference>
<dbReference type="PANTHER" id="PTHR38686">
    <property type="entry name" value="APOLIPOPROTEIN N-ACYLTRANSFERASE"/>
    <property type="match status" value="1"/>
</dbReference>
<keyword evidence="7 9" id="KW-0472">Membrane</keyword>
<dbReference type="AlphaFoldDB" id="A0A142VY80"/>
<dbReference type="GO" id="GO:0005886">
    <property type="term" value="C:plasma membrane"/>
    <property type="evidence" value="ECO:0007669"/>
    <property type="project" value="UniProtKB-SubCell"/>
</dbReference>
<evidence type="ECO:0000313" key="11">
    <source>
        <dbReference type="EMBL" id="AMU94773.1"/>
    </source>
</evidence>
<dbReference type="HAMAP" id="MF_01148">
    <property type="entry name" value="Lnt"/>
    <property type="match status" value="1"/>
</dbReference>
<reference evidence="11 12" key="2">
    <citation type="journal article" date="2016" name="Genome Announc.">
        <title>Complete Genome Sequence of Sphingopyxis terrae Strain 203-1 (NBRC 111660), a Polyethylene Glycol Degrader.</title>
        <authorList>
            <person name="Ohtsubo Y."/>
            <person name="Nonoyama S."/>
            <person name="Nagata Y."/>
            <person name="Numata M."/>
            <person name="Tsuchikane K."/>
            <person name="Hosoyama A."/>
            <person name="Yamazoe A."/>
            <person name="Tsuda M."/>
            <person name="Fujita N."/>
            <person name="Kawai F."/>
        </authorList>
    </citation>
    <scope>NUCLEOTIDE SEQUENCE [LARGE SCALE GENOMIC DNA]</scope>
    <source>
        <strain evidence="11 12">203-1</strain>
    </source>
</reference>
<dbReference type="KEGG" id="ster:AOA14_09185"/>
<feature type="transmembrane region" description="Helical" evidence="9">
    <location>
        <begin position="531"/>
        <end position="550"/>
    </location>
</feature>
<dbReference type="InterPro" id="IPR003010">
    <property type="entry name" value="C-N_Hydrolase"/>
</dbReference>
<dbReference type="Gene3D" id="3.60.110.10">
    <property type="entry name" value="Carbon-nitrogen hydrolase"/>
    <property type="match status" value="1"/>
</dbReference>
<feature type="domain" description="CN hydrolase" evidence="10">
    <location>
        <begin position="267"/>
        <end position="521"/>
    </location>
</feature>
<evidence type="ECO:0000259" key="10">
    <source>
        <dbReference type="PROSITE" id="PS50263"/>
    </source>
</evidence>
<comment type="function">
    <text evidence="9">Catalyzes the phospholipid dependent N-acylation of the N-terminal cysteine of apolipoprotein, the last step in lipoprotein maturation.</text>
</comment>
<evidence type="ECO:0000256" key="7">
    <source>
        <dbReference type="ARBA" id="ARBA00023136"/>
    </source>
</evidence>
<comment type="subcellular location">
    <subcellularLocation>
        <location evidence="1 9">Cell membrane</location>
        <topology evidence="1 9">Multi-pass membrane protein</topology>
    </subcellularLocation>
</comment>
<keyword evidence="4 9" id="KW-0808">Transferase</keyword>
<feature type="transmembrane region" description="Helical" evidence="9">
    <location>
        <begin position="62"/>
        <end position="80"/>
    </location>
</feature>
<keyword evidence="8 9" id="KW-0012">Acyltransferase</keyword>